<proteinExistence type="predicted"/>
<keyword evidence="2" id="KW-0472">Membrane</keyword>
<evidence type="ECO:0000313" key="3">
    <source>
        <dbReference type="EMBL" id="EEE05889.1"/>
    </source>
</evidence>
<dbReference type="AlphaFoldDB" id="B9BTX1"/>
<keyword evidence="2" id="KW-1133">Transmembrane helix</keyword>
<accession>B9BTX1</accession>
<keyword evidence="2" id="KW-0812">Transmembrane</keyword>
<sequence length="78" mass="8726">MTTIVCERAHSIVPVFGTAAVHAACAVRFGIRFRSHEAARFADVRAATRRRKKNAAGRPREYSQTPSDEGNKQLWNEV</sequence>
<evidence type="ECO:0000313" key="4">
    <source>
        <dbReference type="Proteomes" id="UP000004535"/>
    </source>
</evidence>
<comment type="caution">
    <text evidence="3">The sequence shown here is derived from an EMBL/GenBank/DDBJ whole genome shotgun (WGS) entry which is preliminary data.</text>
</comment>
<gene>
    <name evidence="3" type="ORF">BURMUCGD2_0697</name>
</gene>
<dbReference type="EMBL" id="ACFC01000008">
    <property type="protein sequence ID" value="EEE05889.1"/>
    <property type="molecule type" value="Genomic_DNA"/>
</dbReference>
<evidence type="ECO:0000256" key="2">
    <source>
        <dbReference type="SAM" id="Phobius"/>
    </source>
</evidence>
<reference evidence="3 4" key="1">
    <citation type="journal article" date="2012" name="J. Bacteriol.">
        <title>Draft Genome Sequence Determination for Cystic Fibrosis and Chronic Granulomatous Disease Burkholderia multivorans Isolates.</title>
        <authorList>
            <person name="Varga J.J."/>
            <person name="Losada L."/>
            <person name="Zelazny A.M."/>
            <person name="Brinkac L."/>
            <person name="Harkins D."/>
            <person name="Radune D."/>
            <person name="Hostetler J."/>
            <person name="Sampaio E.P."/>
            <person name="Ronning C.M."/>
            <person name="Nierman W.C."/>
            <person name="Greenberg D.E."/>
            <person name="Holland S.M."/>
            <person name="Goldberg J.B."/>
        </authorList>
    </citation>
    <scope>NUCLEOTIDE SEQUENCE [LARGE SCALE GENOMIC DNA]</scope>
    <source>
        <strain evidence="3 4">CGD2</strain>
    </source>
</reference>
<protein>
    <submittedName>
        <fullName evidence="3">Uncharacterized protein</fullName>
    </submittedName>
</protein>
<dbReference type="Proteomes" id="UP000004535">
    <property type="component" value="Unassembled WGS sequence"/>
</dbReference>
<organism evidence="3 4">
    <name type="scientific">Burkholderia multivorans CGD2</name>
    <dbReference type="NCBI Taxonomy" id="513052"/>
    <lineage>
        <taxon>Bacteria</taxon>
        <taxon>Pseudomonadati</taxon>
        <taxon>Pseudomonadota</taxon>
        <taxon>Betaproteobacteria</taxon>
        <taxon>Burkholderiales</taxon>
        <taxon>Burkholderiaceae</taxon>
        <taxon>Burkholderia</taxon>
        <taxon>Burkholderia cepacia complex</taxon>
    </lineage>
</organism>
<name>B9BTX1_9BURK</name>
<evidence type="ECO:0000256" key="1">
    <source>
        <dbReference type="SAM" id="MobiDB-lite"/>
    </source>
</evidence>
<feature type="region of interest" description="Disordered" evidence="1">
    <location>
        <begin position="47"/>
        <end position="78"/>
    </location>
</feature>
<feature type="transmembrane region" description="Helical" evidence="2">
    <location>
        <begin position="12"/>
        <end position="31"/>
    </location>
</feature>